<dbReference type="Gramene" id="TraesCS7A03G0613700.1">
    <property type="protein sequence ID" value="TraesCS7A03G0613700.1.CDS"/>
    <property type="gene ID" value="TraesCS7A03G0613700"/>
</dbReference>
<proteinExistence type="predicted"/>
<feature type="region of interest" description="Disordered" evidence="1">
    <location>
        <begin position="184"/>
        <end position="217"/>
    </location>
</feature>
<feature type="compositionally biased region" description="Low complexity" evidence="1">
    <location>
        <begin position="185"/>
        <end position="196"/>
    </location>
</feature>
<dbReference type="EnsemblPlants" id="TraesCS7A02G264600.1">
    <property type="protein sequence ID" value="TraesCS7A02G264600.1"/>
    <property type="gene ID" value="TraesCS7A02G264600"/>
</dbReference>
<dbReference type="Gramene" id="TraesCAD_scaffold_110778_01G000100.1">
    <property type="protein sequence ID" value="TraesCAD_scaffold_110778_01G000100.1"/>
    <property type="gene ID" value="TraesCAD_scaffold_110778_01G000100"/>
</dbReference>
<dbReference type="Gramene" id="TraesNOR7A03G03941590.1">
    <property type="protein sequence ID" value="TraesNOR7A03G03941590.1"/>
    <property type="gene ID" value="TraesNOR7A03G03941590"/>
</dbReference>
<evidence type="ECO:0000313" key="3">
    <source>
        <dbReference type="Proteomes" id="UP000019116"/>
    </source>
</evidence>
<protein>
    <submittedName>
        <fullName evidence="2">Uncharacterized protein</fullName>
    </submittedName>
</protein>
<dbReference type="AlphaFoldDB" id="A0A3B6RIJ9"/>
<dbReference type="Gramene" id="TraesARI7A03G03870370.1">
    <property type="protein sequence ID" value="TraesARI7A03G03870370.1"/>
    <property type="gene ID" value="TraesARI7A03G03870370"/>
</dbReference>
<dbReference type="Gramene" id="TraesCS7A02G264600.1">
    <property type="protein sequence ID" value="TraesCS7A02G264600.1"/>
    <property type="gene ID" value="TraesCS7A02G264600"/>
</dbReference>
<dbReference type="Gramene" id="TraesCLE_scaffold_160843_01G000100.1">
    <property type="protein sequence ID" value="TraesCLE_scaffold_160843_01G000100.1"/>
    <property type="gene ID" value="TraesCLE_scaffold_160843_01G000100"/>
</dbReference>
<evidence type="ECO:0000313" key="2">
    <source>
        <dbReference type="EnsemblPlants" id="TraesCS7A02G264600.1"/>
    </source>
</evidence>
<dbReference type="Gramene" id="TraesROB_scaffold_002554_01G000100.1">
    <property type="protein sequence ID" value="TraesROB_scaffold_002554_01G000100.1"/>
    <property type="gene ID" value="TraesROB_scaffold_002554_01G000100"/>
</dbReference>
<evidence type="ECO:0000256" key="1">
    <source>
        <dbReference type="SAM" id="MobiDB-lite"/>
    </source>
</evidence>
<dbReference type="Proteomes" id="UP000019116">
    <property type="component" value="Chromosome 7A"/>
</dbReference>
<reference evidence="2" key="2">
    <citation type="submission" date="2018-10" db="UniProtKB">
        <authorList>
            <consortium name="EnsemblPlants"/>
        </authorList>
    </citation>
    <scope>IDENTIFICATION</scope>
</reference>
<dbReference type="Gramene" id="TraesJUL7A03G03934190.1">
    <property type="protein sequence ID" value="TraesJUL7A03G03934190.1"/>
    <property type="gene ID" value="TraesJUL7A03G03934190"/>
</dbReference>
<organism evidence="2">
    <name type="scientific">Triticum aestivum</name>
    <name type="common">Wheat</name>
    <dbReference type="NCBI Taxonomy" id="4565"/>
    <lineage>
        <taxon>Eukaryota</taxon>
        <taxon>Viridiplantae</taxon>
        <taxon>Streptophyta</taxon>
        <taxon>Embryophyta</taxon>
        <taxon>Tracheophyta</taxon>
        <taxon>Spermatophyta</taxon>
        <taxon>Magnoliopsida</taxon>
        <taxon>Liliopsida</taxon>
        <taxon>Poales</taxon>
        <taxon>Poaceae</taxon>
        <taxon>BOP clade</taxon>
        <taxon>Pooideae</taxon>
        <taxon>Triticodae</taxon>
        <taxon>Triticeae</taxon>
        <taxon>Triticinae</taxon>
        <taxon>Triticum</taxon>
    </lineage>
</organism>
<name>A0A3B6RIJ9_WHEAT</name>
<dbReference type="OMA" id="EWGCASR"/>
<sequence>MQRALDTIDVGNLRWDPPEAREDPGPVDLAARRSASKLLITHRQRLMRMQCAEQPFLQNINALMEWGCASKRMVEVRVFLVLFLFLNSKSEDPNGCSKKNNTYRTQEHGLLNAYGSAAARPFLSGAAAAAATALLSFPSLSISIFSGATTIFNLLPPFESDLAAIRRSPLPESPLNRIISQLLKSRPGSSQPSSPEENPPPKRTTPEPEEHPLPNMLPQREEWECGVHEIEYLRRGLALIFLNLLFFKCASHGFDQLGEIMLCVSINPTTFVYGSIGLRTTHPFINSISIILNKMIYKRKLFDNPAQVGKAAKQLVASMSRLLCHCLDPPPTSPVEPQGCKIIVGPIAWAPSMLDCHVGGEGIITSELSRGTNKGLAHELANDAKAHGDLVVAYGVPDQLHDQLWKENNAALTSA</sequence>
<keyword evidence="3" id="KW-1185">Reference proteome</keyword>
<accession>A0A3B6RIJ9</accession>
<reference evidence="2" key="1">
    <citation type="submission" date="2018-08" db="EMBL/GenBank/DDBJ databases">
        <authorList>
            <person name="Rossello M."/>
        </authorList>
    </citation>
    <scope>NUCLEOTIDE SEQUENCE [LARGE SCALE GENOMIC DNA]</scope>
    <source>
        <strain evidence="2">cv. Chinese Spring</strain>
    </source>
</reference>